<dbReference type="OrthoDB" id="8451629at2"/>
<dbReference type="EMBL" id="JAMZDY010000001">
    <property type="protein sequence ID" value="MCP2372332.1"/>
    <property type="molecule type" value="Genomic_DNA"/>
</dbReference>
<name>A0A9X2H7R2_9MICO</name>
<comment type="caution">
    <text evidence="1">The sequence shown here is derived from an EMBL/GenBank/DDBJ whole genome shotgun (WGS) entry which is preliminary data.</text>
</comment>
<dbReference type="RefSeq" id="WP_156997569.1">
    <property type="nucleotide sequence ID" value="NZ_BAAANU010000013.1"/>
</dbReference>
<protein>
    <submittedName>
        <fullName evidence="1">Uncharacterized protein</fullName>
    </submittedName>
</protein>
<keyword evidence="2" id="KW-1185">Reference proteome</keyword>
<dbReference type="Proteomes" id="UP001139722">
    <property type="component" value="Unassembled WGS sequence"/>
</dbReference>
<sequence length="49" mass="5055">MSDAPSNVTPPDGGDAVCWLSRVCDECGALVEGVGSTPCWRCGTVLARD</sequence>
<organism evidence="1 2">
    <name type="scientific">Agromyces terreus</name>
    <dbReference type="NCBI Taxonomy" id="424795"/>
    <lineage>
        <taxon>Bacteria</taxon>
        <taxon>Bacillati</taxon>
        <taxon>Actinomycetota</taxon>
        <taxon>Actinomycetes</taxon>
        <taxon>Micrococcales</taxon>
        <taxon>Microbacteriaceae</taxon>
        <taxon>Agromyces</taxon>
    </lineage>
</organism>
<evidence type="ECO:0000313" key="1">
    <source>
        <dbReference type="EMBL" id="MCP2372332.1"/>
    </source>
</evidence>
<proteinExistence type="predicted"/>
<gene>
    <name evidence="1" type="ORF">BJ978_003008</name>
</gene>
<accession>A0A9X2H7R2</accession>
<evidence type="ECO:0000313" key="2">
    <source>
        <dbReference type="Proteomes" id="UP001139722"/>
    </source>
</evidence>
<reference evidence="1" key="1">
    <citation type="submission" date="2022-06" db="EMBL/GenBank/DDBJ databases">
        <title>Sequencing the genomes of 1000 actinobacteria strains.</title>
        <authorList>
            <person name="Klenk H.-P."/>
        </authorList>
    </citation>
    <scope>NUCLEOTIDE SEQUENCE</scope>
    <source>
        <strain evidence="1">DSM 22016</strain>
    </source>
</reference>
<dbReference type="AlphaFoldDB" id="A0A9X2H7R2"/>